<feature type="transmembrane region" description="Helical" evidence="6">
    <location>
        <begin position="351"/>
        <end position="369"/>
    </location>
</feature>
<dbReference type="Proteomes" id="UP001596107">
    <property type="component" value="Unassembled WGS sequence"/>
</dbReference>
<evidence type="ECO:0000256" key="4">
    <source>
        <dbReference type="ARBA" id="ARBA00023136"/>
    </source>
</evidence>
<organism evidence="8 9">
    <name type="scientific">Nitratireductor kimnyeongensis</name>
    <dbReference type="NCBI Taxonomy" id="430679"/>
    <lineage>
        <taxon>Bacteria</taxon>
        <taxon>Pseudomonadati</taxon>
        <taxon>Pseudomonadota</taxon>
        <taxon>Alphaproteobacteria</taxon>
        <taxon>Hyphomicrobiales</taxon>
        <taxon>Phyllobacteriaceae</taxon>
        <taxon>Nitratireductor</taxon>
    </lineage>
</organism>
<dbReference type="PANTHER" id="PTHR37422:SF17">
    <property type="entry name" value="O-ANTIGEN LIGASE"/>
    <property type="match status" value="1"/>
</dbReference>
<feature type="transmembrane region" description="Helical" evidence="6">
    <location>
        <begin position="220"/>
        <end position="239"/>
    </location>
</feature>
<evidence type="ECO:0000259" key="7">
    <source>
        <dbReference type="Pfam" id="PF04932"/>
    </source>
</evidence>
<feature type="transmembrane region" description="Helical" evidence="6">
    <location>
        <begin position="375"/>
        <end position="395"/>
    </location>
</feature>
<keyword evidence="3 6" id="KW-1133">Transmembrane helix</keyword>
<evidence type="ECO:0000256" key="6">
    <source>
        <dbReference type="SAM" id="Phobius"/>
    </source>
</evidence>
<keyword evidence="9" id="KW-1185">Reference proteome</keyword>
<evidence type="ECO:0000256" key="2">
    <source>
        <dbReference type="ARBA" id="ARBA00022692"/>
    </source>
</evidence>
<evidence type="ECO:0000313" key="9">
    <source>
        <dbReference type="Proteomes" id="UP001596107"/>
    </source>
</evidence>
<feature type="transmembrane region" description="Helical" evidence="6">
    <location>
        <begin position="145"/>
        <end position="165"/>
    </location>
</feature>
<protein>
    <submittedName>
        <fullName evidence="8">O-antigen ligase family protein</fullName>
    </submittedName>
</protein>
<accession>A0ABW0T3X4</accession>
<keyword evidence="2 6" id="KW-0812">Transmembrane</keyword>
<sequence>MTYRWINRLFTLAVFSMPPVVGSVASVMWHGGALWCAFEILSGRRRLSPDTAMRWIALLMLVYVAANLVAFLANEPTLDMAYKLLPLSTFLLFPFSYSVWTISDREEVAHALLAGCAIASFGALVLALVQFIFLDMRAEGGAGNALVFADVASLAGLSCLAGALAFENRRPFLLSIAFVAAFAAVTLSGSRSVWVLMIVLTLVQLFIFRRFVASLLKGRILALAGFVIVVAVLASGLILDRFETLWHNVERLTEGGYYNTSVGLRVALWKTGAQLFAESPVFGHGMQNVTALIHQRLLDDFGLKVGFTHFHNGFLTIVVESGIVAGLAIFAMFALIAVLAVRSLKQRQDPLARLGATLLLMLIVVYAGGGSVNLIFGHDILDTVFMMFLVVGLFLSNGTSRLSDAEQEPGSVASTGPVHRL</sequence>
<feature type="transmembrane region" description="Helical" evidence="6">
    <location>
        <begin position="314"/>
        <end position="339"/>
    </location>
</feature>
<keyword evidence="4 6" id="KW-0472">Membrane</keyword>
<comment type="subcellular location">
    <subcellularLocation>
        <location evidence="1">Membrane</location>
        <topology evidence="1">Multi-pass membrane protein</topology>
    </subcellularLocation>
</comment>
<evidence type="ECO:0000313" key="8">
    <source>
        <dbReference type="EMBL" id="MFC5584035.1"/>
    </source>
</evidence>
<gene>
    <name evidence="8" type="ORF">ACFPOD_02855</name>
</gene>
<feature type="transmembrane region" description="Helical" evidence="6">
    <location>
        <begin position="194"/>
        <end position="213"/>
    </location>
</feature>
<dbReference type="InterPro" id="IPR051533">
    <property type="entry name" value="WaaL-like"/>
</dbReference>
<reference evidence="9" key="1">
    <citation type="journal article" date="2019" name="Int. J. Syst. Evol. Microbiol.">
        <title>The Global Catalogue of Microorganisms (GCM) 10K type strain sequencing project: providing services to taxonomists for standard genome sequencing and annotation.</title>
        <authorList>
            <consortium name="The Broad Institute Genomics Platform"/>
            <consortium name="The Broad Institute Genome Sequencing Center for Infectious Disease"/>
            <person name="Wu L."/>
            <person name="Ma J."/>
        </authorList>
    </citation>
    <scope>NUCLEOTIDE SEQUENCE [LARGE SCALE GENOMIC DNA]</scope>
    <source>
        <strain evidence="9">JCM 3366</strain>
    </source>
</reference>
<dbReference type="PANTHER" id="PTHR37422">
    <property type="entry name" value="TEICHURONIC ACID BIOSYNTHESIS PROTEIN TUAE"/>
    <property type="match status" value="1"/>
</dbReference>
<evidence type="ECO:0000256" key="3">
    <source>
        <dbReference type="ARBA" id="ARBA00022989"/>
    </source>
</evidence>
<keyword evidence="8" id="KW-0436">Ligase</keyword>
<dbReference type="Pfam" id="PF04932">
    <property type="entry name" value="Wzy_C"/>
    <property type="match status" value="1"/>
</dbReference>
<comment type="caution">
    <text evidence="8">The sequence shown here is derived from an EMBL/GenBank/DDBJ whole genome shotgun (WGS) entry which is preliminary data.</text>
</comment>
<dbReference type="GO" id="GO:0016874">
    <property type="term" value="F:ligase activity"/>
    <property type="evidence" value="ECO:0007669"/>
    <property type="project" value="UniProtKB-KW"/>
</dbReference>
<evidence type="ECO:0000256" key="1">
    <source>
        <dbReference type="ARBA" id="ARBA00004141"/>
    </source>
</evidence>
<feature type="transmembrane region" description="Helical" evidence="6">
    <location>
        <begin position="112"/>
        <end position="133"/>
    </location>
</feature>
<dbReference type="EMBL" id="JBHSNB010000001">
    <property type="protein sequence ID" value="MFC5584035.1"/>
    <property type="molecule type" value="Genomic_DNA"/>
</dbReference>
<dbReference type="InterPro" id="IPR007016">
    <property type="entry name" value="O-antigen_ligase-rel_domated"/>
</dbReference>
<feature type="region of interest" description="Disordered" evidence="5">
    <location>
        <begin position="402"/>
        <end position="421"/>
    </location>
</feature>
<feature type="transmembrane region" description="Helical" evidence="6">
    <location>
        <begin position="53"/>
        <end position="74"/>
    </location>
</feature>
<feature type="domain" description="O-antigen ligase-related" evidence="7">
    <location>
        <begin position="176"/>
        <end position="329"/>
    </location>
</feature>
<name>A0ABW0T3X4_9HYPH</name>
<dbReference type="RefSeq" id="WP_246637792.1">
    <property type="nucleotide sequence ID" value="NZ_CP078143.1"/>
</dbReference>
<proteinExistence type="predicted"/>
<evidence type="ECO:0000256" key="5">
    <source>
        <dbReference type="SAM" id="MobiDB-lite"/>
    </source>
</evidence>
<feature type="transmembrane region" description="Helical" evidence="6">
    <location>
        <begin position="20"/>
        <end position="41"/>
    </location>
</feature>
<feature type="transmembrane region" description="Helical" evidence="6">
    <location>
        <begin position="172"/>
        <end position="188"/>
    </location>
</feature>